<dbReference type="GO" id="GO:0000750">
    <property type="term" value="P:pheromone-dependent signal transduction involved in conjugation with cellular fusion"/>
    <property type="evidence" value="ECO:0007669"/>
    <property type="project" value="TreeGrafter"/>
</dbReference>
<dbReference type="CDD" id="cd14966">
    <property type="entry name" value="7tmD_STE3"/>
    <property type="match status" value="1"/>
</dbReference>
<feature type="transmembrane region" description="Helical" evidence="10">
    <location>
        <begin position="6"/>
        <end position="22"/>
    </location>
</feature>
<dbReference type="Pfam" id="PF02076">
    <property type="entry name" value="STE3"/>
    <property type="match status" value="1"/>
</dbReference>
<feature type="transmembrane region" description="Helical" evidence="10">
    <location>
        <begin position="274"/>
        <end position="296"/>
    </location>
</feature>
<dbReference type="GO" id="GO:0005886">
    <property type="term" value="C:plasma membrane"/>
    <property type="evidence" value="ECO:0007669"/>
    <property type="project" value="TreeGrafter"/>
</dbReference>
<evidence type="ECO:0000256" key="9">
    <source>
        <dbReference type="ARBA" id="ARBA00023224"/>
    </source>
</evidence>
<evidence type="ECO:0000256" key="1">
    <source>
        <dbReference type="ARBA" id="ARBA00004141"/>
    </source>
</evidence>
<feature type="transmembrane region" description="Helical" evidence="10">
    <location>
        <begin position="67"/>
        <end position="87"/>
    </location>
</feature>
<evidence type="ECO:0000313" key="12">
    <source>
        <dbReference type="Proteomes" id="UP000183567"/>
    </source>
</evidence>
<evidence type="ECO:0000256" key="10">
    <source>
        <dbReference type="SAM" id="Phobius"/>
    </source>
</evidence>
<keyword evidence="12" id="KW-1185">Reference proteome</keyword>
<organism evidence="11 12">
    <name type="scientific">Rhizopogon vesiculosus</name>
    <dbReference type="NCBI Taxonomy" id="180088"/>
    <lineage>
        <taxon>Eukaryota</taxon>
        <taxon>Fungi</taxon>
        <taxon>Dikarya</taxon>
        <taxon>Basidiomycota</taxon>
        <taxon>Agaricomycotina</taxon>
        <taxon>Agaricomycetes</taxon>
        <taxon>Agaricomycetidae</taxon>
        <taxon>Boletales</taxon>
        <taxon>Suillineae</taxon>
        <taxon>Rhizopogonaceae</taxon>
        <taxon>Rhizopogon</taxon>
    </lineage>
</organism>
<evidence type="ECO:0000256" key="2">
    <source>
        <dbReference type="ARBA" id="ARBA00011085"/>
    </source>
</evidence>
<proteinExistence type="inferred from homology"/>
<dbReference type="OrthoDB" id="2874149at2759"/>
<dbReference type="PANTHER" id="PTHR28097">
    <property type="entry name" value="PHEROMONE A FACTOR RECEPTOR"/>
    <property type="match status" value="1"/>
</dbReference>
<keyword evidence="5 10" id="KW-1133">Transmembrane helix</keyword>
<feature type="transmembrane region" description="Helical" evidence="10">
    <location>
        <begin position="29"/>
        <end position="47"/>
    </location>
</feature>
<name>A0A1J8QH83_9AGAM</name>
<keyword evidence="8 11" id="KW-0675">Receptor</keyword>
<keyword evidence="3" id="KW-0589">Pheromone response</keyword>
<feature type="transmembrane region" description="Helical" evidence="10">
    <location>
        <begin position="217"/>
        <end position="241"/>
    </location>
</feature>
<evidence type="ECO:0000256" key="4">
    <source>
        <dbReference type="ARBA" id="ARBA00022692"/>
    </source>
</evidence>
<dbReference type="PRINTS" id="PR00899">
    <property type="entry name" value="GPCRSTE3"/>
</dbReference>
<evidence type="ECO:0000313" key="11">
    <source>
        <dbReference type="EMBL" id="OJA20277.1"/>
    </source>
</evidence>
<keyword evidence="4 10" id="KW-0812">Transmembrane</keyword>
<dbReference type="Proteomes" id="UP000183567">
    <property type="component" value="Unassembled WGS sequence"/>
</dbReference>
<evidence type="ECO:0000256" key="5">
    <source>
        <dbReference type="ARBA" id="ARBA00022989"/>
    </source>
</evidence>
<reference evidence="11 12" key="1">
    <citation type="submission" date="2016-03" db="EMBL/GenBank/DDBJ databases">
        <title>Comparative genomics of the ectomycorrhizal sister species Rhizopogon vinicolor and Rhizopogon vesiculosus (Basidiomycota: Boletales) reveals a divergence of the mating type B locus.</title>
        <authorList>
            <person name="Mujic A.B."/>
            <person name="Kuo A."/>
            <person name="Tritt A."/>
            <person name="Lipzen A."/>
            <person name="Chen C."/>
            <person name="Johnson J."/>
            <person name="Sharma A."/>
            <person name="Barry K."/>
            <person name="Grigoriev I.V."/>
            <person name="Spatafora J.W."/>
        </authorList>
    </citation>
    <scope>NUCLEOTIDE SEQUENCE [LARGE SCALE GENOMIC DNA]</scope>
    <source>
        <strain evidence="11 12">AM-OR11-056</strain>
    </source>
</reference>
<evidence type="ECO:0000256" key="3">
    <source>
        <dbReference type="ARBA" id="ARBA00022507"/>
    </source>
</evidence>
<dbReference type="EMBL" id="LVVM01000657">
    <property type="protein sequence ID" value="OJA20277.1"/>
    <property type="molecule type" value="Genomic_DNA"/>
</dbReference>
<dbReference type="GO" id="GO:0004932">
    <property type="term" value="F:mating-type factor pheromone receptor activity"/>
    <property type="evidence" value="ECO:0007669"/>
    <property type="project" value="InterPro"/>
</dbReference>
<comment type="similarity">
    <text evidence="2">Belongs to the G-protein coupled receptor 4 family.</text>
</comment>
<dbReference type="InterPro" id="IPR001499">
    <property type="entry name" value="GPCR_STE3"/>
</dbReference>
<keyword evidence="7 10" id="KW-0472">Membrane</keyword>
<evidence type="ECO:0000256" key="7">
    <source>
        <dbReference type="ARBA" id="ARBA00023136"/>
    </source>
</evidence>
<sequence>MQTVIPVLSFISAVLVLFPLPWHFRARNIAAMSIGVWLFVVNIIYAIDAFQWPGAYRVASLLWCDITSALITAVNVSIPAACLCICIHLERMASFCASSTSIAKRRRILFECLMCFGLPMAYAALRRCLPRTPPAIFIDVSLIDLIVQPRRFDVYANFGCRPATYPSILALLLVWTPPLALSFVTLLFCGITWRHFLLHGVQFSRTRASSSLTSGAYIRLISMAVSEVICTIAATVVAMVFNLNSGLAPWADFTRDWTEILSFSSAATPRSTTAMLITEWVFAVAQCFFFIGLFLLGGEGRSRLHEALQVVRSTFTFPEKLSTCLADHKGTSITECDLTPTPSLTILEFKSVTSVSSTACTYHGYSSEKPLPPSPAPSRPRSLDLAHAKQLEESPDFLDPALLPLESPSVYSTIASSHNSLESNFDPQQLVLYSTQWPKPPSAAFVKPRPRSSSMNVLRPAREGSPFEGFTVPRHKHLRNSQSRNAVYMTVVREIHEAF</sequence>
<comment type="subcellular location">
    <subcellularLocation>
        <location evidence="1">Membrane</location>
        <topology evidence="1">Multi-pass membrane protein</topology>
    </subcellularLocation>
</comment>
<accession>A0A1J8QH83</accession>
<evidence type="ECO:0000256" key="8">
    <source>
        <dbReference type="ARBA" id="ARBA00023170"/>
    </source>
</evidence>
<feature type="transmembrane region" description="Helical" evidence="10">
    <location>
        <begin position="168"/>
        <end position="196"/>
    </location>
</feature>
<evidence type="ECO:0000256" key="6">
    <source>
        <dbReference type="ARBA" id="ARBA00023040"/>
    </source>
</evidence>
<keyword evidence="6" id="KW-0297">G-protein coupled receptor</keyword>
<dbReference type="AlphaFoldDB" id="A0A1J8QH83"/>
<comment type="caution">
    <text evidence="11">The sequence shown here is derived from an EMBL/GenBank/DDBJ whole genome shotgun (WGS) entry which is preliminary data.</text>
</comment>
<keyword evidence="9" id="KW-0807">Transducer</keyword>
<dbReference type="PANTHER" id="PTHR28097:SF1">
    <property type="entry name" value="PHEROMONE A FACTOR RECEPTOR"/>
    <property type="match status" value="1"/>
</dbReference>
<gene>
    <name evidence="11" type="primary">RVSTE3.4</name>
    <name evidence="11" type="ORF">AZE42_07663</name>
</gene>
<feature type="transmembrane region" description="Helical" evidence="10">
    <location>
        <begin position="108"/>
        <end position="125"/>
    </location>
</feature>
<protein>
    <submittedName>
        <fullName evidence="11">Mating type pheromone receptor 4</fullName>
    </submittedName>
</protein>